<dbReference type="EMBL" id="OBDZ01000039">
    <property type="protein sequence ID" value="SNY45740.1"/>
    <property type="molecule type" value="Genomic_DNA"/>
</dbReference>
<proteinExistence type="predicted"/>
<protein>
    <submittedName>
        <fullName evidence="1">Uncharacterized protein</fullName>
    </submittedName>
</protein>
<organism evidence="1 2">
    <name type="scientific">Orenia metallireducens</name>
    <dbReference type="NCBI Taxonomy" id="1413210"/>
    <lineage>
        <taxon>Bacteria</taxon>
        <taxon>Bacillati</taxon>
        <taxon>Bacillota</taxon>
        <taxon>Clostridia</taxon>
        <taxon>Halanaerobiales</taxon>
        <taxon>Halobacteroidaceae</taxon>
        <taxon>Orenia</taxon>
    </lineage>
</organism>
<dbReference type="AlphaFoldDB" id="A0A285ICQ0"/>
<name>A0A285ICQ0_9FIRM</name>
<evidence type="ECO:0000313" key="1">
    <source>
        <dbReference type="EMBL" id="SNY45740.1"/>
    </source>
</evidence>
<keyword evidence="2" id="KW-1185">Reference proteome</keyword>
<evidence type="ECO:0000313" key="2">
    <source>
        <dbReference type="Proteomes" id="UP000219573"/>
    </source>
</evidence>
<dbReference type="Proteomes" id="UP000219573">
    <property type="component" value="Unassembled WGS sequence"/>
</dbReference>
<dbReference type="RefSeq" id="WP_172432003.1">
    <property type="nucleotide sequence ID" value="NZ_OBDZ01000039.1"/>
</dbReference>
<sequence>MKRYKCQAHGTILEVDNEGNRNLKVNFNNIGCILPMISSYDKNADYGACKIVEVDSNE</sequence>
<reference evidence="2" key="1">
    <citation type="submission" date="2017-09" db="EMBL/GenBank/DDBJ databases">
        <authorList>
            <person name="Varghese N."/>
            <person name="Submissions S."/>
        </authorList>
    </citation>
    <scope>NUCLEOTIDE SEQUENCE [LARGE SCALE GENOMIC DNA]</scope>
    <source>
        <strain evidence="2">MSL47</strain>
    </source>
</reference>
<gene>
    <name evidence="1" type="ORF">SAMN06265827_13925</name>
</gene>
<accession>A0A285ICQ0</accession>